<protein>
    <recommendedName>
        <fullName evidence="3">Phage protein</fullName>
    </recommendedName>
</protein>
<evidence type="ECO:0000313" key="2">
    <source>
        <dbReference type="Proteomes" id="UP000664801"/>
    </source>
</evidence>
<evidence type="ECO:0000313" key="1">
    <source>
        <dbReference type="EMBL" id="MBO0364302.1"/>
    </source>
</evidence>
<dbReference type="Proteomes" id="UP000664801">
    <property type="component" value="Unassembled WGS sequence"/>
</dbReference>
<name>A0ABS3GCB5_9STRE</name>
<organism evidence="1 2">
    <name type="scientific">Streptococcus vaginalis</name>
    <dbReference type="NCBI Taxonomy" id="2748301"/>
    <lineage>
        <taxon>Bacteria</taxon>
        <taxon>Bacillati</taxon>
        <taxon>Bacillota</taxon>
        <taxon>Bacilli</taxon>
        <taxon>Lactobacillales</taxon>
        <taxon>Streptococcaceae</taxon>
        <taxon>Streptococcus</taxon>
    </lineage>
</organism>
<reference evidence="2" key="1">
    <citation type="submission" date="2023-07" db="EMBL/GenBank/DDBJ databases">
        <title>Streptococcus vaginalis sp. nov., a novel bacterial species isolated from vaginal swabs of a pregnant woman with diabetes.</title>
        <authorList>
            <person name="Chen Y.-S."/>
        </authorList>
    </citation>
    <scope>NUCLEOTIDE SEQUENCE [LARGE SCALE GENOMIC DNA]</scope>
    <source>
        <strain evidence="2">P1L01</strain>
    </source>
</reference>
<dbReference type="RefSeq" id="WP_070672781.1">
    <property type="nucleotide sequence ID" value="NZ_JAFINR010000004.1"/>
</dbReference>
<keyword evidence="2" id="KW-1185">Reference proteome</keyword>
<dbReference type="EMBL" id="JAFINR010000004">
    <property type="protein sequence ID" value="MBO0364302.1"/>
    <property type="molecule type" value="Genomic_DNA"/>
</dbReference>
<sequence>MEKINLITKKGMSFGELEFDKSQFEFPKQVRIDFSKTRVSFEYEEQGGEQVKTDRIKRLSLFGVDENVAKLLEAQGMDIDNLSPLEIWVQNDFSKYQLYQEQGLVKIMELKEFSIVPKWVNGAYRDIALVVKNLKELSNE</sequence>
<evidence type="ECO:0008006" key="3">
    <source>
        <dbReference type="Google" id="ProtNLM"/>
    </source>
</evidence>
<proteinExistence type="predicted"/>
<comment type="caution">
    <text evidence="1">The sequence shown here is derived from an EMBL/GenBank/DDBJ whole genome shotgun (WGS) entry which is preliminary data.</text>
</comment>
<gene>
    <name evidence="1" type="ORF">JR342_04110</name>
</gene>
<accession>A0ABS3GCB5</accession>